<keyword evidence="1" id="KW-0812">Transmembrane</keyword>
<sequence>MRQLLIYYLKIKKTATIYIMLIPTVLTVALFSLLAIKTNQEDFQIYRVTSLQFFYQYIYPLIITLLVCLNFRIERKNNAFQNTLIYFKNLRTYYLSRLFIFIVVSWLLILLSFVTITVMYITFNDIDNILTGVYFVKILLVLITSLPIICFVYSLNHIFNGIVLPITISVMLAFGNAFVGVVGKFLSDLYFYSYMIFSLYEGYNNILLIAMSLLFSLLFITLGYLLLEKNLNYGRL</sequence>
<feature type="transmembrane region" description="Helical" evidence="1">
    <location>
        <begin position="54"/>
        <end position="73"/>
    </location>
</feature>
<proteinExistence type="predicted"/>
<dbReference type="EMBL" id="JANSLD010000014">
    <property type="protein sequence ID" value="MCY1582774.1"/>
    <property type="molecule type" value="Genomic_DNA"/>
</dbReference>
<organism evidence="2 3">
    <name type="scientific">Staphylococcus pettenkoferi</name>
    <dbReference type="NCBI Taxonomy" id="170573"/>
    <lineage>
        <taxon>Bacteria</taxon>
        <taxon>Bacillati</taxon>
        <taxon>Bacillota</taxon>
        <taxon>Bacilli</taxon>
        <taxon>Bacillales</taxon>
        <taxon>Staphylococcaceae</taxon>
        <taxon>Staphylococcus</taxon>
    </lineage>
</organism>
<evidence type="ECO:0000313" key="2">
    <source>
        <dbReference type="EMBL" id="MCY1582774.1"/>
    </source>
</evidence>
<feature type="transmembrane region" description="Helical" evidence="1">
    <location>
        <begin position="94"/>
        <end position="121"/>
    </location>
</feature>
<evidence type="ECO:0000313" key="3">
    <source>
        <dbReference type="Proteomes" id="UP001072952"/>
    </source>
</evidence>
<accession>A0ABT4BKX1</accession>
<feature type="transmembrane region" description="Helical" evidence="1">
    <location>
        <begin position="15"/>
        <end position="34"/>
    </location>
</feature>
<dbReference type="Proteomes" id="UP001072952">
    <property type="component" value="Unassembled WGS sequence"/>
</dbReference>
<protein>
    <submittedName>
        <fullName evidence="2">ABC transporter permease</fullName>
    </submittedName>
</protein>
<keyword evidence="1" id="KW-0472">Membrane</keyword>
<keyword evidence="3" id="KW-1185">Reference proteome</keyword>
<evidence type="ECO:0000256" key="1">
    <source>
        <dbReference type="SAM" id="Phobius"/>
    </source>
</evidence>
<comment type="caution">
    <text evidence="2">The sequence shown here is derived from an EMBL/GenBank/DDBJ whole genome shotgun (WGS) entry which is preliminary data.</text>
</comment>
<reference evidence="2" key="1">
    <citation type="journal article" date="2022" name="Int. J. Mol. Sci.">
        <title>Phenotypic and Genotypic Virulence Characterisation of Staphylococcus pettenkoferi Strains Isolated from Human Bloodstream and Diabetic Foot Infections.</title>
        <authorList>
            <person name="Magnan C."/>
            <person name="Ahmad-Mansour N."/>
            <person name="Pouget C."/>
            <person name="Morsli M."/>
            <person name="Huc-Brandt S."/>
            <person name="Pantel A."/>
            <person name="Dunyach-Remy C."/>
            <person name="Sotto A."/>
            <person name="Molle V."/>
            <person name="Lavigne J.-P."/>
        </authorList>
    </citation>
    <scope>NUCLEOTIDE SEQUENCE</scope>
    <source>
        <strain evidence="2">NSP012P</strain>
    </source>
</reference>
<gene>
    <name evidence="2" type="ORF">NW133_04315</name>
</gene>
<dbReference type="RefSeq" id="WP_124225048.1">
    <property type="nucleotide sequence ID" value="NZ_JANSKN010000027.1"/>
</dbReference>
<dbReference type="Pfam" id="PF12730">
    <property type="entry name" value="ABC2_membrane_4"/>
    <property type="match status" value="1"/>
</dbReference>
<feature type="transmembrane region" description="Helical" evidence="1">
    <location>
        <begin position="162"/>
        <end position="186"/>
    </location>
</feature>
<reference evidence="2" key="2">
    <citation type="submission" date="2022-08" db="EMBL/GenBank/DDBJ databases">
        <authorList>
            <person name="Magnan C."/>
        </authorList>
    </citation>
    <scope>NUCLEOTIDE SEQUENCE</scope>
    <source>
        <strain evidence="2">NSP012P</strain>
    </source>
</reference>
<name>A0ABT4BKX1_9STAP</name>
<feature type="transmembrane region" description="Helical" evidence="1">
    <location>
        <begin position="206"/>
        <end position="227"/>
    </location>
</feature>
<keyword evidence="1" id="KW-1133">Transmembrane helix</keyword>
<feature type="transmembrane region" description="Helical" evidence="1">
    <location>
        <begin position="133"/>
        <end position="155"/>
    </location>
</feature>